<evidence type="ECO:0000313" key="1">
    <source>
        <dbReference type="EMBL" id="AKU91191.1"/>
    </source>
</evidence>
<name>A0A0K1PCP6_9BACT</name>
<dbReference type="PROSITE" id="PS51257">
    <property type="entry name" value="PROKAR_LIPOPROTEIN"/>
    <property type="match status" value="1"/>
</dbReference>
<accession>A0A0K1PCP6</accession>
<evidence type="ECO:0000313" key="2">
    <source>
        <dbReference type="Proteomes" id="UP000055590"/>
    </source>
</evidence>
<reference evidence="1 2" key="1">
    <citation type="submission" date="2015-08" db="EMBL/GenBank/DDBJ databases">
        <authorList>
            <person name="Babu N.S."/>
            <person name="Beckwith C.J."/>
            <person name="Beseler K.G."/>
            <person name="Brison A."/>
            <person name="Carone J.V."/>
            <person name="Caskin T.P."/>
            <person name="Diamond M."/>
            <person name="Durham M.E."/>
            <person name="Foxe J.M."/>
            <person name="Go M."/>
            <person name="Henderson B.A."/>
            <person name="Jones I.B."/>
            <person name="McGettigan J.A."/>
            <person name="Micheletti S.J."/>
            <person name="Nasrallah M.E."/>
            <person name="Ortiz D."/>
            <person name="Piller C.R."/>
            <person name="Privatt S.R."/>
            <person name="Schneider S.L."/>
            <person name="Sharp S."/>
            <person name="Smith T.C."/>
            <person name="Stanton J.D."/>
            <person name="Ullery H.E."/>
            <person name="Wilson R.J."/>
            <person name="Serrano M.G."/>
            <person name="Buck G."/>
            <person name="Lee V."/>
            <person name="Wang Y."/>
            <person name="Carvalho R."/>
            <person name="Voegtly L."/>
            <person name="Shi R."/>
            <person name="Duckworth R."/>
            <person name="Johnson A."/>
            <person name="Loviza R."/>
            <person name="Walstead R."/>
            <person name="Shah Z."/>
            <person name="Kiflezghi M."/>
            <person name="Wade K."/>
            <person name="Ball S.L."/>
            <person name="Bradley K.W."/>
            <person name="Asai D.J."/>
            <person name="Bowman C.A."/>
            <person name="Russell D.A."/>
            <person name="Pope W.H."/>
            <person name="Jacobs-Sera D."/>
            <person name="Hendrix R.W."/>
            <person name="Hatfull G.F."/>
        </authorList>
    </citation>
    <scope>NUCLEOTIDE SEQUENCE [LARGE SCALE GENOMIC DNA]</scope>
    <source>
        <strain evidence="1 2">DSM 27710</strain>
    </source>
</reference>
<dbReference type="AlphaFoldDB" id="A0A0K1PCP6"/>
<dbReference type="KEGG" id="vin:AKJ08_1578"/>
<dbReference type="Proteomes" id="UP000055590">
    <property type="component" value="Chromosome"/>
</dbReference>
<gene>
    <name evidence="1" type="ORF">AKJ08_1578</name>
</gene>
<dbReference type="STRING" id="1391653.AKJ08_1578"/>
<evidence type="ECO:0008006" key="3">
    <source>
        <dbReference type="Google" id="ProtNLM"/>
    </source>
</evidence>
<protein>
    <recommendedName>
        <fullName evidence="3">Lipoprotein</fullName>
    </recommendedName>
</protein>
<organism evidence="1 2">
    <name type="scientific">Vulgatibacter incomptus</name>
    <dbReference type="NCBI Taxonomy" id="1391653"/>
    <lineage>
        <taxon>Bacteria</taxon>
        <taxon>Pseudomonadati</taxon>
        <taxon>Myxococcota</taxon>
        <taxon>Myxococcia</taxon>
        <taxon>Myxococcales</taxon>
        <taxon>Cystobacterineae</taxon>
        <taxon>Vulgatibacteraceae</taxon>
        <taxon>Vulgatibacter</taxon>
    </lineage>
</organism>
<keyword evidence="2" id="KW-1185">Reference proteome</keyword>
<dbReference type="EMBL" id="CP012332">
    <property type="protein sequence ID" value="AKU91191.1"/>
    <property type="molecule type" value="Genomic_DNA"/>
</dbReference>
<proteinExistence type="predicted"/>
<sequence length="371" mass="40866">MSGKNKRIVRLVAIAICAHVWSACGGNRIEADSGPDVGTLRIVAQAEHAGPGPDPDEIGALDVVLMPRGTIVGENGQVVPTRRFNLEREPISGKWTSHLDRIYVGTYDLYAVASREGEVLFVSDSHMVTITKEGPTTAIILMNQSTNPTLVMAPLVSYVAYRDWVQQGDSTEILVEAWFGEGQLTLSGHFPPGVENAGAFGPPATIETYLGVIEWVAPYDIGLKPLILRVSDEDDNSVELGIFIRVGEANVDRDFEAIFNHSPRIEIHSDLEITPDATTVKLRTQWFDSDSAGPMRYRWWSDCGGRFSQGSESGWVTTTSVGQIVSLPFVYEIVRPDHYQCQFDLTVTDPEGAQSTEIHGVFPMWPGEYIR</sequence>